<dbReference type="GO" id="GO:0008897">
    <property type="term" value="F:holo-[acyl-carrier-protein] synthase activity"/>
    <property type="evidence" value="ECO:0007669"/>
    <property type="project" value="InterPro"/>
</dbReference>
<dbReference type="InterPro" id="IPR016035">
    <property type="entry name" value="Acyl_Trfase/lysoPLipase"/>
</dbReference>
<dbReference type="Pfam" id="PF14765">
    <property type="entry name" value="PS-DH"/>
    <property type="match status" value="1"/>
</dbReference>
<dbReference type="EMBL" id="QHHQ01000001">
    <property type="protein sequence ID" value="RAI03712.1"/>
    <property type="molecule type" value="Genomic_DNA"/>
</dbReference>
<dbReference type="Pfam" id="PF16197">
    <property type="entry name" value="KAsynt_C_assoc"/>
    <property type="match status" value="1"/>
</dbReference>
<dbReference type="InterPro" id="IPR014030">
    <property type="entry name" value="Ketoacyl_synth_N"/>
</dbReference>
<dbReference type="InterPro" id="IPR008278">
    <property type="entry name" value="4-PPantetheinyl_Trfase_dom"/>
</dbReference>
<proteinExistence type="predicted"/>
<keyword evidence="3" id="KW-0808">Transferase</keyword>
<dbReference type="PROSITE" id="PS52004">
    <property type="entry name" value="KS3_2"/>
    <property type="match status" value="1"/>
</dbReference>
<dbReference type="InterPro" id="IPR042104">
    <property type="entry name" value="PKS_dehydratase_sf"/>
</dbReference>
<dbReference type="InterPro" id="IPR020841">
    <property type="entry name" value="PKS_Beta-ketoAc_synthase_dom"/>
</dbReference>
<dbReference type="SUPFAM" id="SSF53901">
    <property type="entry name" value="Thiolase-like"/>
    <property type="match status" value="1"/>
</dbReference>
<reference evidence="5 6" key="1">
    <citation type="submission" date="2018-05" db="EMBL/GenBank/DDBJ databases">
        <title>Acuticoccus sediminis sp. nov., isolated from deep-sea sediment of Indian Ocean.</title>
        <authorList>
            <person name="Liu X."/>
            <person name="Lai Q."/>
            <person name="Du Y."/>
            <person name="Sun F."/>
            <person name="Zhang X."/>
            <person name="Wang S."/>
            <person name="Shao Z."/>
        </authorList>
    </citation>
    <scope>NUCLEOTIDE SEQUENCE [LARGE SCALE GENOMIC DNA]</scope>
    <source>
        <strain evidence="5 6">PTG4-2</strain>
    </source>
</reference>
<dbReference type="Gene3D" id="3.40.366.10">
    <property type="entry name" value="Malonyl-Coenzyme A Acyl Carrier Protein, domain 2"/>
    <property type="match status" value="1"/>
</dbReference>
<dbReference type="InterPro" id="IPR037143">
    <property type="entry name" value="4-PPantetheinyl_Trfase_dom_sf"/>
</dbReference>
<dbReference type="Pfam" id="PF00698">
    <property type="entry name" value="Acyl_transf_1"/>
    <property type="match status" value="1"/>
</dbReference>
<dbReference type="Gene3D" id="3.40.47.10">
    <property type="match status" value="1"/>
</dbReference>
<dbReference type="GO" id="GO:0000287">
    <property type="term" value="F:magnesium ion binding"/>
    <property type="evidence" value="ECO:0007669"/>
    <property type="project" value="InterPro"/>
</dbReference>
<dbReference type="CDD" id="cd00833">
    <property type="entry name" value="PKS"/>
    <property type="match status" value="1"/>
</dbReference>
<dbReference type="InterPro" id="IPR016036">
    <property type="entry name" value="Malonyl_transacylase_ACP-bd"/>
</dbReference>
<dbReference type="InterPro" id="IPR032821">
    <property type="entry name" value="PKS_assoc"/>
</dbReference>
<dbReference type="InterPro" id="IPR049551">
    <property type="entry name" value="PKS_DH_C"/>
</dbReference>
<sequence length="1558" mass="165992">MADAGRIDRARDVAVIGMGCLFPGADGPAQFWQNICAKSVQIRQPVEAWEADRYLGSDSTTRITTSAGGFLGDLCRVNPASLGIMPNSVDGSEPDQFLALKVARDALADAGYLDGYDHETTGIILGHSTYLHRGNANVVQHGVVLDQTVGLLRDLLPGVSEDALARMREVLLDHLPPFNAGTAPGLVPNVMTGRIANRLDLRGPNYILDAACSSSLLAVLSAVEELRAGRSDLMIAGGANGAIPAEVNMVFTQLDALSKSSTVMPFSEDADGTLLSEGVGAIVLKRYADAVRDGDNIYAVVKGLGQSSDGKGSGLLAPRLEGEIAAIRRAYKDAGVSPDTIGLIEAHGTGIPLGDQTEVSALREVFGARRKAVPEIALGALKSLIGHCIPAAGIAALIKTTLALHHRTLPPTVCTEVNTTIGLGESRLYVNTETRPWIQPRNAPRRAGVNAFGFGGINSHAVLEEAPESEANPPRPAFWPVELMVLAGETRDGLVAAIRELEAAVAGPLKGEPLGGIAKGLAERYGNVGPVRVAIVATSTDELADRLAKARERIEGGRARFQVRSGIYGSDGDGHGKVAFVFPGEGAQYQSMLAEILGPFPEARRWFDFWDGLYGDARGFRPSEAVYPPPTLLASDTKAELDRALFGLEMGSESAFIASRALSAVAARLGLKPDCVVGHSSGEHAALYEAKVLGASGWDELESRIRELNTLYKAIEDSTTISGGALLTIGGLAREKVHALAGAAEDVHVALDNCPQQTVLYGQRTELDKIVAEAGKESALCAFLPFDRPYHTSLFAPVAEMVEGIYAQLDFAAPRMPVYSCASAAPMPETPEEIRKLAALQWQSKVRFTETVERMYADGVRTFIELGPSANLTGFIENTLQGKDVLAVAFGSRRRSSLVQLMHSLARLWVGGVPVEVGALFEGRRFGPSDVVGDRAKRRPETVISNTLPIIRLPEDKIAELRAAMFPAGPPQAVEAPTEAPAAEDVVAPAEHPAVSRPPAGAYPFLQRIGVNDGRRLVAECDLALAADAFLRHHVLYAMEVSDLDRDLCALPVVPLAVTMEMMAEAGVALTDGLAPVRLEKVRAYNWVSLDEGARTIGIEATRLADRENDAVVVVRVVDALGGPLVEGTVVLSTSPAVPGDVAITPLAEPQWPLWSDEQLYRTGMFHGPLFQGVASLHSWDDTGLDAILADTPLDGFFRDGERPRLVLNPALLDQVGHVTAFWIAQGMGTDFSSFPSRIDLIELFDAGREDTAGAIMSGRLGFEEGEGGTNYLRGDFVCIGAGGEPLLRVTGWHDRFFDVPHNYYRARWQPRDEFYGYEVSDLFAELPDGAVVWQVPAFPAGFLDDAGGIWRRVLAHTVLSGDERAEWATFAGKPRRADEWLLGRVAMKEAARGWFMRHLDMGVLPADIIIRVDADGKPYIDPEGLAILGAVPEISVAHVAGETVAVAAPPGVPVGIDLEVLGRAQPADIMTGGFSDAERQYMNEMGACGEVDVLLAWCAKEAAAKCLGTGLNGQPTAFALMMLDPAGGAAAIAAPDGSEVEICLGMADRAVLAVAYL</sequence>
<feature type="domain" description="Ketosynthase family 3 (KS3)" evidence="4">
    <location>
        <begin position="10"/>
        <end position="465"/>
    </location>
</feature>
<evidence type="ECO:0000256" key="1">
    <source>
        <dbReference type="ARBA" id="ARBA00022450"/>
    </source>
</evidence>
<dbReference type="Gene3D" id="3.10.129.110">
    <property type="entry name" value="Polyketide synthase dehydratase"/>
    <property type="match status" value="1"/>
</dbReference>
<dbReference type="SUPFAM" id="SSF55048">
    <property type="entry name" value="Probable ACP-binding domain of malonyl-CoA ACP transacylase"/>
    <property type="match status" value="1"/>
</dbReference>
<evidence type="ECO:0000256" key="3">
    <source>
        <dbReference type="ARBA" id="ARBA00022679"/>
    </source>
</evidence>
<dbReference type="Pfam" id="PF00109">
    <property type="entry name" value="ketoacyl-synt"/>
    <property type="match status" value="1"/>
</dbReference>
<keyword evidence="1" id="KW-0596">Phosphopantetheine</keyword>
<dbReference type="Gene3D" id="3.30.70.250">
    <property type="entry name" value="Malonyl-CoA ACP transacylase, ACP-binding"/>
    <property type="match status" value="1"/>
</dbReference>
<dbReference type="RefSeq" id="WP_111342651.1">
    <property type="nucleotide sequence ID" value="NZ_QHHQ01000001.1"/>
</dbReference>
<dbReference type="InterPro" id="IPR052568">
    <property type="entry name" value="PKS-FAS_Synthase"/>
</dbReference>
<dbReference type="SMART" id="SM00827">
    <property type="entry name" value="PKS_AT"/>
    <property type="match status" value="1"/>
</dbReference>
<protein>
    <submittedName>
        <fullName evidence="5">Beta-ketoacyl synthase</fullName>
    </submittedName>
</protein>
<dbReference type="SUPFAM" id="SSF52151">
    <property type="entry name" value="FabD/lysophospholipase-like"/>
    <property type="match status" value="1"/>
</dbReference>
<name>A0A8B2P3K8_9HYPH</name>
<dbReference type="InterPro" id="IPR001227">
    <property type="entry name" value="Ac_transferase_dom_sf"/>
</dbReference>
<dbReference type="Pfam" id="PF02801">
    <property type="entry name" value="Ketoacyl-synt_C"/>
    <property type="match status" value="1"/>
</dbReference>
<dbReference type="Gene3D" id="3.90.470.20">
    <property type="entry name" value="4'-phosphopantetheinyl transferase domain"/>
    <property type="match status" value="2"/>
</dbReference>
<dbReference type="PROSITE" id="PS00606">
    <property type="entry name" value="KS3_1"/>
    <property type="match status" value="1"/>
</dbReference>
<keyword evidence="2" id="KW-0597">Phosphoprotein</keyword>
<organism evidence="5 6">
    <name type="scientific">Acuticoccus sediminis</name>
    <dbReference type="NCBI Taxonomy" id="2184697"/>
    <lineage>
        <taxon>Bacteria</taxon>
        <taxon>Pseudomonadati</taxon>
        <taxon>Pseudomonadota</taxon>
        <taxon>Alphaproteobacteria</taxon>
        <taxon>Hyphomicrobiales</taxon>
        <taxon>Amorphaceae</taxon>
        <taxon>Acuticoccus</taxon>
    </lineage>
</organism>
<dbReference type="InterPro" id="IPR018201">
    <property type="entry name" value="Ketoacyl_synth_AS"/>
</dbReference>
<evidence type="ECO:0000313" key="6">
    <source>
        <dbReference type="Proteomes" id="UP000249590"/>
    </source>
</evidence>
<evidence type="ECO:0000259" key="4">
    <source>
        <dbReference type="PROSITE" id="PS52004"/>
    </source>
</evidence>
<dbReference type="OrthoDB" id="9778690at2"/>
<dbReference type="InterPro" id="IPR014031">
    <property type="entry name" value="Ketoacyl_synth_C"/>
</dbReference>
<dbReference type="InterPro" id="IPR016039">
    <property type="entry name" value="Thiolase-like"/>
</dbReference>
<dbReference type="GO" id="GO:0004315">
    <property type="term" value="F:3-oxoacyl-[acyl-carrier-protein] synthase activity"/>
    <property type="evidence" value="ECO:0007669"/>
    <property type="project" value="InterPro"/>
</dbReference>
<dbReference type="PANTHER" id="PTHR43074">
    <property type="entry name" value="OMEGA-3 POLYUNSATURATED FATTY ACID SYNTHASE PFAB-RELATED"/>
    <property type="match status" value="1"/>
</dbReference>
<dbReference type="SMART" id="SM00825">
    <property type="entry name" value="PKS_KS"/>
    <property type="match status" value="1"/>
</dbReference>
<dbReference type="SUPFAM" id="SSF56214">
    <property type="entry name" value="4'-phosphopantetheinyl transferase"/>
    <property type="match status" value="2"/>
</dbReference>
<evidence type="ECO:0000313" key="5">
    <source>
        <dbReference type="EMBL" id="RAI03712.1"/>
    </source>
</evidence>
<accession>A0A8B2P3K8</accession>
<comment type="caution">
    <text evidence="5">The sequence shown here is derived from an EMBL/GenBank/DDBJ whole genome shotgun (WGS) entry which is preliminary data.</text>
</comment>
<evidence type="ECO:0000256" key="2">
    <source>
        <dbReference type="ARBA" id="ARBA00022553"/>
    </source>
</evidence>
<dbReference type="InterPro" id="IPR014043">
    <property type="entry name" value="Acyl_transferase_dom"/>
</dbReference>
<dbReference type="PANTHER" id="PTHR43074:SF1">
    <property type="entry name" value="BETA-KETOACYL SYNTHASE FAMILY PROTEIN-RELATED"/>
    <property type="match status" value="1"/>
</dbReference>
<dbReference type="Proteomes" id="UP000249590">
    <property type="component" value="Unassembled WGS sequence"/>
</dbReference>
<dbReference type="Pfam" id="PF01648">
    <property type="entry name" value="ACPS"/>
    <property type="match status" value="1"/>
</dbReference>
<dbReference type="GO" id="GO:0006633">
    <property type="term" value="P:fatty acid biosynthetic process"/>
    <property type="evidence" value="ECO:0007669"/>
    <property type="project" value="InterPro"/>
</dbReference>
<keyword evidence="6" id="KW-1185">Reference proteome</keyword>
<gene>
    <name evidence="5" type="ORF">DLJ53_04305</name>
</gene>